<accession>A0ABS6BQ93</accession>
<evidence type="ECO:0000313" key="3">
    <source>
        <dbReference type="Proteomes" id="UP000776252"/>
    </source>
</evidence>
<sequence>MNIYLTKAEIKDAETIHEMQIKAFMSLLSKYKDFETSPANELVEKTVMRINQEFTDYYIIKRDNTTVGCIRIVKKDNKLYRVSPIFILPEYQGFGIAQKVFKIIEELYHDAKAWELDTILQEPRNCYLYEKIGYKKTGKTKIINSKMTLVFYEKHLTNLNKYN</sequence>
<keyword evidence="3" id="KW-1185">Reference proteome</keyword>
<proteinExistence type="predicted"/>
<evidence type="ECO:0000259" key="1">
    <source>
        <dbReference type="PROSITE" id="PS51186"/>
    </source>
</evidence>
<dbReference type="EMBL" id="JAHLDV010000006">
    <property type="protein sequence ID" value="MBU3159095.1"/>
    <property type="molecule type" value="Genomic_DNA"/>
</dbReference>
<reference evidence="2 3" key="1">
    <citation type="submission" date="2021-06" db="EMBL/GenBank/DDBJ databases">
        <title>Clostridia strains as spoilage organisms.</title>
        <authorList>
            <person name="Wambui J."/>
            <person name="Stephan R."/>
            <person name="Stevens M.J.A."/>
        </authorList>
    </citation>
    <scope>NUCLEOTIDE SEQUENCE [LARGE SCALE GENOMIC DNA]</scope>
    <source>
        <strain evidence="2 3">DSM 14204</strain>
    </source>
</reference>
<dbReference type="CDD" id="cd04301">
    <property type="entry name" value="NAT_SF"/>
    <property type="match status" value="1"/>
</dbReference>
<dbReference type="InterPro" id="IPR000182">
    <property type="entry name" value="GNAT_dom"/>
</dbReference>
<evidence type="ECO:0000313" key="2">
    <source>
        <dbReference type="EMBL" id="MBU3159095.1"/>
    </source>
</evidence>
<organism evidence="2 3">
    <name type="scientific">Clostridium frigoris</name>
    <dbReference type="NCBI Taxonomy" id="205327"/>
    <lineage>
        <taxon>Bacteria</taxon>
        <taxon>Bacillati</taxon>
        <taxon>Bacillota</taxon>
        <taxon>Clostridia</taxon>
        <taxon>Eubacteriales</taxon>
        <taxon>Clostridiaceae</taxon>
        <taxon>Clostridium</taxon>
    </lineage>
</organism>
<feature type="domain" description="N-acetyltransferase" evidence="1">
    <location>
        <begin position="14"/>
        <end position="157"/>
    </location>
</feature>
<dbReference type="PROSITE" id="PS51186">
    <property type="entry name" value="GNAT"/>
    <property type="match status" value="1"/>
</dbReference>
<protein>
    <submittedName>
        <fullName evidence="2">GNAT family N-acetyltransferase</fullName>
    </submittedName>
</protein>
<comment type="caution">
    <text evidence="2">The sequence shown here is derived from an EMBL/GenBank/DDBJ whole genome shotgun (WGS) entry which is preliminary data.</text>
</comment>
<gene>
    <name evidence="2" type="ORF">KPL37_04890</name>
</gene>
<dbReference type="Pfam" id="PF13673">
    <property type="entry name" value="Acetyltransf_10"/>
    <property type="match status" value="1"/>
</dbReference>
<name>A0ABS6BQ93_9CLOT</name>
<dbReference type="Proteomes" id="UP000776252">
    <property type="component" value="Unassembled WGS sequence"/>
</dbReference>
<dbReference type="RefSeq" id="WP_216146296.1">
    <property type="nucleotide sequence ID" value="NZ_JAHLDV010000006.1"/>
</dbReference>